<dbReference type="Gene3D" id="3.90.228.10">
    <property type="match status" value="1"/>
</dbReference>
<dbReference type="EMBL" id="JBEDUW010000003">
    <property type="protein sequence ID" value="KAK9936162.1"/>
    <property type="molecule type" value="Genomic_DNA"/>
</dbReference>
<feature type="compositionally biased region" description="Low complexity" evidence="1">
    <location>
        <begin position="43"/>
        <end position="57"/>
    </location>
</feature>
<accession>A0AAW1XHH8</accession>
<dbReference type="SUPFAM" id="SSF56399">
    <property type="entry name" value="ADP-ribosylation"/>
    <property type="match status" value="1"/>
</dbReference>
<proteinExistence type="predicted"/>
<dbReference type="PANTHER" id="PTHR31681">
    <property type="entry name" value="C2H2-LIKE ZINC FINGER PROTEIN"/>
    <property type="match status" value="1"/>
</dbReference>
<dbReference type="Proteomes" id="UP001457282">
    <property type="component" value="Unassembled WGS sequence"/>
</dbReference>
<evidence type="ECO:0000256" key="1">
    <source>
        <dbReference type="SAM" id="MobiDB-lite"/>
    </source>
</evidence>
<gene>
    <name evidence="2" type="ORF">M0R45_013021</name>
</gene>
<keyword evidence="3" id="KW-1185">Reference proteome</keyword>
<protein>
    <submittedName>
        <fullName evidence="2">Uncharacterized protein</fullName>
    </submittedName>
</protein>
<feature type="region of interest" description="Disordered" evidence="1">
    <location>
        <begin position="43"/>
        <end position="69"/>
    </location>
</feature>
<dbReference type="AlphaFoldDB" id="A0AAW1XHH8"/>
<dbReference type="PANTHER" id="PTHR31681:SF39">
    <property type="entry name" value="OS01G0785900 PROTEIN"/>
    <property type="match status" value="1"/>
</dbReference>
<reference evidence="2 3" key="1">
    <citation type="journal article" date="2023" name="G3 (Bethesda)">
        <title>A chromosome-length genome assembly and annotation of blackberry (Rubus argutus, cv. 'Hillquist').</title>
        <authorList>
            <person name="Bruna T."/>
            <person name="Aryal R."/>
            <person name="Dudchenko O."/>
            <person name="Sargent D.J."/>
            <person name="Mead D."/>
            <person name="Buti M."/>
            <person name="Cavallini A."/>
            <person name="Hytonen T."/>
            <person name="Andres J."/>
            <person name="Pham M."/>
            <person name="Weisz D."/>
            <person name="Mascagni F."/>
            <person name="Usai G."/>
            <person name="Natali L."/>
            <person name="Bassil N."/>
            <person name="Fernandez G.E."/>
            <person name="Lomsadze A."/>
            <person name="Armour M."/>
            <person name="Olukolu B."/>
            <person name="Poorten T."/>
            <person name="Britton C."/>
            <person name="Davik J."/>
            <person name="Ashrafi H."/>
            <person name="Aiden E.L."/>
            <person name="Borodovsky M."/>
            <person name="Worthington M."/>
        </authorList>
    </citation>
    <scope>NUCLEOTIDE SEQUENCE [LARGE SCALE GENOMIC DNA]</scope>
    <source>
        <strain evidence="2">PI 553951</strain>
    </source>
</reference>
<evidence type="ECO:0000313" key="3">
    <source>
        <dbReference type="Proteomes" id="UP001457282"/>
    </source>
</evidence>
<comment type="caution">
    <text evidence="2">The sequence shown here is derived from an EMBL/GenBank/DDBJ whole genome shotgun (WGS) entry which is preliminary data.</text>
</comment>
<sequence length="330" mass="36235">MAGVQNLLKNFAILKLFTGKRIAIKLRRRGFRVLANSTRWLGGSRNKGSGNNSTRSSIPSEFLADNKPTRSSIPSEVWDDTFDYINDNTGSSGGDIVLEVRDLEDRCPPHLSRCAGLSELYGDEKKAVEVDCQQGLKKQGAWKIKRVFEVQNIPETCSQFEEYRLVVMAKSQANEINFSGSEEENRRGVGMLSESVYCRANGNELQRYYGTTVSCSLSSSSSSSSTVELCNSVQCGLCFVLGHGLGPAVTTSSAVMALKDKDVTLTRGQNKKAVIVCRVIAGRVRPRLCSQWKVAPAPDEFDTFALSNHDLCVQYCSAILPCSVVIYEAN</sequence>
<name>A0AAW1XHH8_RUBAR</name>
<evidence type="ECO:0000313" key="2">
    <source>
        <dbReference type="EMBL" id="KAK9936162.1"/>
    </source>
</evidence>
<organism evidence="2 3">
    <name type="scientific">Rubus argutus</name>
    <name type="common">Southern blackberry</name>
    <dbReference type="NCBI Taxonomy" id="59490"/>
    <lineage>
        <taxon>Eukaryota</taxon>
        <taxon>Viridiplantae</taxon>
        <taxon>Streptophyta</taxon>
        <taxon>Embryophyta</taxon>
        <taxon>Tracheophyta</taxon>
        <taxon>Spermatophyta</taxon>
        <taxon>Magnoliopsida</taxon>
        <taxon>eudicotyledons</taxon>
        <taxon>Gunneridae</taxon>
        <taxon>Pentapetalae</taxon>
        <taxon>rosids</taxon>
        <taxon>fabids</taxon>
        <taxon>Rosales</taxon>
        <taxon>Rosaceae</taxon>
        <taxon>Rosoideae</taxon>
        <taxon>Rosoideae incertae sedis</taxon>
        <taxon>Rubus</taxon>
    </lineage>
</organism>